<accession>A0A2P6TXX4</accession>
<sequence>MASVGLSRAAAAGASVGTTAGAATVAARGLRTMAAAAAGGGTSVAVTSQYQQHQLQRQQRQHAVHASAAALSSLHTMTQQPLLPGPQQAAQQQAVSQRQVSAAAAAAGAAARHLTSSAAAARQFAGSAHPSSAPLQELQQQRSVVTAAATAAHPAAAAEDAVGLGSIVEFERNKAYLVGLTVKQRAQGWEVEVFGGPRYAVKAADIKCVIAGPGLSMEDLELISRAADMLAQEATLLQLAWDVATDGGSQAGDVFTVPEMAEFLFNNRKPESCAAALRLLREDRLYFKQAGRSPPMFSGRTRAQVDSLAAELRHKELEAAAWEQFVSDVQAAQAAPRPSKPNEDAWREGPHGARLAALEALALGDLAGVGPERTLAHQTLVGLGKTPSTQDAAEVLQSVGWWPPHLQLNLVAAGISERFPPELEEEAARLLESPPADPDAARRRDFTQSHTIFTIDDASTTEIDDGLSLERLPDGRTKVWVHIADPSRWVAPGSLLAQEAEARTKSMYLPTGVVPMFPKSLAEGPFSLREGVPTEAMSVGACLSEDGELDLDSISVVPSLVQPARRLTYVLVDEIFQECSEADEPDLFELRKLSAARRSWRLTSGATEIAMPESMVSVEGAHEEEPRITIEEEDQYASPARQLVAEMMILAGEAVGELGRQLGVPLPYRGQAEPVLPDADELAAVPPGPCQAVMLRMRMTRSVMATAVPLRHAGLGLEAYVQFTSPIRRYGDLLAHWQLKAALRGDAPRYDAGQLSDVIEATGATTQALMKLEREAESYWVAEYFRQAARSEPTPAWAVTFLCWLKQEVGLGRVLMDGLGLETVVRINSPVQPGDQLVVKCSHTDVKMGMWRLDAINPDHLHRYDIRNEGCAYHQAEPDFSEFSEVA</sequence>
<dbReference type="PANTHER" id="PTHR23355">
    <property type="entry name" value="RIBONUCLEASE"/>
    <property type="match status" value="1"/>
</dbReference>
<dbReference type="AlphaFoldDB" id="A0A2P6TXX4"/>
<dbReference type="InterPro" id="IPR001900">
    <property type="entry name" value="RNase_II/R"/>
</dbReference>
<dbReference type="InterPro" id="IPR012340">
    <property type="entry name" value="NA-bd_OB-fold"/>
</dbReference>
<gene>
    <name evidence="2" type="ORF">C2E21_2289</name>
</gene>
<dbReference type="STRING" id="3076.A0A2P6TXX4"/>
<dbReference type="InterPro" id="IPR057324">
    <property type="entry name" value="WH_RNase_II"/>
</dbReference>
<name>A0A2P6TXX4_CHLSO</name>
<dbReference type="PANTHER" id="PTHR23355:SF42">
    <property type="entry name" value="RIBONUCLEASE II, CHLOROPLASTIC_MITOCHONDRIAL"/>
    <property type="match status" value="1"/>
</dbReference>
<dbReference type="GO" id="GO:0003723">
    <property type="term" value="F:RNA binding"/>
    <property type="evidence" value="ECO:0007669"/>
    <property type="project" value="InterPro"/>
</dbReference>
<evidence type="ECO:0000259" key="1">
    <source>
        <dbReference type="SMART" id="SM00955"/>
    </source>
</evidence>
<dbReference type="EMBL" id="LHPG02000004">
    <property type="protein sequence ID" value="PRW58916.1"/>
    <property type="molecule type" value="Genomic_DNA"/>
</dbReference>
<dbReference type="SMART" id="SM00955">
    <property type="entry name" value="RNB"/>
    <property type="match status" value="1"/>
</dbReference>
<keyword evidence="3" id="KW-1185">Reference proteome</keyword>
<dbReference type="InterPro" id="IPR056404">
    <property type="entry name" value="HTH_RNase_II"/>
</dbReference>
<dbReference type="GO" id="GO:0000175">
    <property type="term" value="F:3'-5'-RNA exonuclease activity"/>
    <property type="evidence" value="ECO:0007669"/>
    <property type="project" value="TreeGrafter"/>
</dbReference>
<evidence type="ECO:0000313" key="3">
    <source>
        <dbReference type="Proteomes" id="UP000239899"/>
    </source>
</evidence>
<dbReference type="GO" id="GO:0006402">
    <property type="term" value="P:mRNA catabolic process"/>
    <property type="evidence" value="ECO:0007669"/>
    <property type="project" value="TreeGrafter"/>
</dbReference>
<comment type="caution">
    <text evidence="2">The sequence shown here is derived from an EMBL/GenBank/DDBJ whole genome shotgun (WGS) entry which is preliminary data.</text>
</comment>
<dbReference type="Pfam" id="PF00773">
    <property type="entry name" value="RNB"/>
    <property type="match status" value="1"/>
</dbReference>
<dbReference type="Proteomes" id="UP000239899">
    <property type="component" value="Unassembled WGS sequence"/>
</dbReference>
<dbReference type="OrthoDB" id="2285229at2759"/>
<dbReference type="InterPro" id="IPR050180">
    <property type="entry name" value="RNR_Ribonuclease"/>
</dbReference>
<dbReference type="SUPFAM" id="SSF50249">
    <property type="entry name" value="Nucleic acid-binding proteins"/>
    <property type="match status" value="1"/>
</dbReference>
<feature type="domain" description="RNB" evidence="1">
    <location>
        <begin position="443"/>
        <end position="745"/>
    </location>
</feature>
<dbReference type="GO" id="GO:0000932">
    <property type="term" value="C:P-body"/>
    <property type="evidence" value="ECO:0007669"/>
    <property type="project" value="TreeGrafter"/>
</dbReference>
<dbReference type="Pfam" id="PF25255">
    <property type="entry name" value="WHD_RNase_II"/>
    <property type="match status" value="1"/>
</dbReference>
<reference evidence="2 3" key="1">
    <citation type="journal article" date="2018" name="Plant J.">
        <title>Genome sequences of Chlorella sorokiniana UTEX 1602 and Micractinium conductrix SAG 241.80: implications to maltose excretion by a green alga.</title>
        <authorList>
            <person name="Arriola M.B."/>
            <person name="Velmurugan N."/>
            <person name="Zhang Y."/>
            <person name="Plunkett M.H."/>
            <person name="Hondzo H."/>
            <person name="Barney B.M."/>
        </authorList>
    </citation>
    <scope>NUCLEOTIDE SEQUENCE [LARGE SCALE GENOMIC DNA]</scope>
    <source>
        <strain evidence="3">UTEX 1602</strain>
    </source>
</reference>
<protein>
    <submittedName>
        <fullName evidence="2">Ribonuclease</fullName>
    </submittedName>
</protein>
<dbReference type="Pfam" id="PF23161">
    <property type="entry name" value="HTH_RNase_II"/>
    <property type="match status" value="1"/>
</dbReference>
<organism evidence="2 3">
    <name type="scientific">Chlorella sorokiniana</name>
    <name type="common">Freshwater green alga</name>
    <dbReference type="NCBI Taxonomy" id="3076"/>
    <lineage>
        <taxon>Eukaryota</taxon>
        <taxon>Viridiplantae</taxon>
        <taxon>Chlorophyta</taxon>
        <taxon>core chlorophytes</taxon>
        <taxon>Trebouxiophyceae</taxon>
        <taxon>Chlorellales</taxon>
        <taxon>Chlorellaceae</taxon>
        <taxon>Chlorella clade</taxon>
        <taxon>Chlorella</taxon>
    </lineage>
</organism>
<proteinExistence type="predicted"/>
<evidence type="ECO:0000313" key="2">
    <source>
        <dbReference type="EMBL" id="PRW58916.1"/>
    </source>
</evidence>